<dbReference type="InterPro" id="IPR002293">
    <property type="entry name" value="AA/rel_permease1"/>
</dbReference>
<dbReference type="PANTHER" id="PTHR11785">
    <property type="entry name" value="AMINO ACID TRANSPORTER"/>
    <property type="match status" value="1"/>
</dbReference>
<feature type="transmembrane region" description="Helical" evidence="5">
    <location>
        <begin position="151"/>
        <end position="174"/>
    </location>
</feature>
<comment type="caution">
    <text evidence="6">The sequence shown here is derived from an EMBL/GenBank/DDBJ whole genome shotgun (WGS) entry which is preliminary data.</text>
</comment>
<sequence length="446" mass="48772">MGNGGSNGKNKIGLISAICVVVASMIGTGVFTGLGFQAAGIKSVSALLLLWLISGVVTICGALTYAELATHMPRSGGEYHYLSKIYHPIVGFMSGWISLTVGFAAPIAVSAMAFGFYISKINQMDKALLATCLITGLTALNLFGLKTGSRFHNLATIFNVVLIITFIFAGYFFVESKHFQLSFSRPDLSAIMDPAFAVSLIYASFAYSGWNSAAYIAGEVSEPEKNLPKALFFGTLIVLVLYLFLNFIFLYNVPVEDLAGRVEIGFIAGIKVFGLVGGKMMALLISLGLIASVNALIITGPRVSQTMGEDYPALKKISVNNRFRSPWIAILLQSFIALSLIYTSTFESVITYIGFTINLSTTLTVAGVFIFRLRMEKKYGNKKEYRTWGYPFVPVIFILQQCWMLFYLGKEKSEASLAGLITVAIGVLLYFIVDRKNHKREVIDMP</sequence>
<dbReference type="PIRSF" id="PIRSF006060">
    <property type="entry name" value="AA_transporter"/>
    <property type="match status" value="1"/>
</dbReference>
<evidence type="ECO:0000256" key="1">
    <source>
        <dbReference type="ARBA" id="ARBA00004141"/>
    </source>
</evidence>
<feature type="transmembrane region" description="Helical" evidence="5">
    <location>
        <begin position="12"/>
        <end position="34"/>
    </location>
</feature>
<dbReference type="RefSeq" id="WP_045462041.1">
    <property type="nucleotide sequence ID" value="NZ_BBLT01000003.1"/>
</dbReference>
<dbReference type="EMBL" id="BBLT01000003">
    <property type="protein sequence ID" value="GAL84732.1"/>
    <property type="molecule type" value="Genomic_DNA"/>
</dbReference>
<feature type="transmembrane region" description="Helical" evidence="5">
    <location>
        <begin position="195"/>
        <end position="218"/>
    </location>
</feature>
<name>A0A098LE93_9BACT</name>
<evidence type="ECO:0000313" key="7">
    <source>
        <dbReference type="Proteomes" id="UP000030185"/>
    </source>
</evidence>
<dbReference type="OrthoDB" id="9810109at2"/>
<feature type="transmembrane region" description="Helical" evidence="5">
    <location>
        <begin position="282"/>
        <end position="304"/>
    </location>
</feature>
<feature type="transmembrane region" description="Helical" evidence="5">
    <location>
        <begin position="415"/>
        <end position="433"/>
    </location>
</feature>
<gene>
    <name evidence="6" type="ORF">MYP_1960</name>
</gene>
<feature type="transmembrane region" description="Helical" evidence="5">
    <location>
        <begin position="392"/>
        <end position="409"/>
    </location>
</feature>
<dbReference type="Pfam" id="PF13520">
    <property type="entry name" value="AA_permease_2"/>
    <property type="match status" value="1"/>
</dbReference>
<keyword evidence="2 5" id="KW-0812">Transmembrane</keyword>
<protein>
    <recommendedName>
        <fullName evidence="8">Amino acid permease</fullName>
    </recommendedName>
</protein>
<comment type="subcellular location">
    <subcellularLocation>
        <location evidence="1">Membrane</location>
        <topology evidence="1">Multi-pass membrane protein</topology>
    </subcellularLocation>
</comment>
<evidence type="ECO:0000256" key="3">
    <source>
        <dbReference type="ARBA" id="ARBA00022989"/>
    </source>
</evidence>
<proteinExistence type="predicted"/>
<dbReference type="AlphaFoldDB" id="A0A098LE93"/>
<feature type="transmembrane region" description="Helical" evidence="5">
    <location>
        <begin position="349"/>
        <end position="371"/>
    </location>
</feature>
<keyword evidence="7" id="KW-1185">Reference proteome</keyword>
<feature type="transmembrane region" description="Helical" evidence="5">
    <location>
        <begin position="85"/>
        <end position="118"/>
    </location>
</feature>
<dbReference type="GO" id="GO:0016020">
    <property type="term" value="C:membrane"/>
    <property type="evidence" value="ECO:0007669"/>
    <property type="project" value="UniProtKB-SubCell"/>
</dbReference>
<reference evidence="6 7" key="1">
    <citation type="submission" date="2014-09" db="EMBL/GenBank/DDBJ databases">
        <title>Sporocytophaga myxococcoides PG-01 genome sequencing.</title>
        <authorList>
            <person name="Liu L."/>
            <person name="Gao P.J."/>
            <person name="Chen G.J."/>
            <person name="Wang L.S."/>
        </authorList>
    </citation>
    <scope>NUCLEOTIDE SEQUENCE [LARGE SCALE GENOMIC DNA]</scope>
    <source>
        <strain evidence="6 7">PG-01</strain>
    </source>
</reference>
<dbReference type="STRING" id="153721.MYP_1960"/>
<feature type="transmembrane region" description="Helical" evidence="5">
    <location>
        <begin position="127"/>
        <end position="145"/>
    </location>
</feature>
<feature type="transmembrane region" description="Helical" evidence="5">
    <location>
        <begin position="230"/>
        <end position="251"/>
    </location>
</feature>
<keyword evidence="3 5" id="KW-1133">Transmembrane helix</keyword>
<dbReference type="InterPro" id="IPR050598">
    <property type="entry name" value="AminoAcid_Transporter"/>
</dbReference>
<organism evidence="6 7">
    <name type="scientific">Sporocytophaga myxococcoides</name>
    <dbReference type="NCBI Taxonomy" id="153721"/>
    <lineage>
        <taxon>Bacteria</taxon>
        <taxon>Pseudomonadati</taxon>
        <taxon>Bacteroidota</taxon>
        <taxon>Cytophagia</taxon>
        <taxon>Cytophagales</taxon>
        <taxon>Cytophagaceae</taxon>
        <taxon>Sporocytophaga</taxon>
    </lineage>
</organism>
<dbReference type="GO" id="GO:0015179">
    <property type="term" value="F:L-amino acid transmembrane transporter activity"/>
    <property type="evidence" value="ECO:0007669"/>
    <property type="project" value="TreeGrafter"/>
</dbReference>
<feature type="transmembrane region" description="Helical" evidence="5">
    <location>
        <begin position="325"/>
        <end position="343"/>
    </location>
</feature>
<dbReference type="Proteomes" id="UP000030185">
    <property type="component" value="Unassembled WGS sequence"/>
</dbReference>
<evidence type="ECO:0000256" key="2">
    <source>
        <dbReference type="ARBA" id="ARBA00022692"/>
    </source>
</evidence>
<evidence type="ECO:0000313" key="6">
    <source>
        <dbReference type="EMBL" id="GAL84732.1"/>
    </source>
</evidence>
<accession>A0A098LE93</accession>
<evidence type="ECO:0008006" key="8">
    <source>
        <dbReference type="Google" id="ProtNLM"/>
    </source>
</evidence>
<dbReference type="PANTHER" id="PTHR11785:SF512">
    <property type="entry name" value="SOBREMESA, ISOFORM B"/>
    <property type="match status" value="1"/>
</dbReference>
<dbReference type="eggNOG" id="COG0531">
    <property type="taxonomic scope" value="Bacteria"/>
</dbReference>
<evidence type="ECO:0000256" key="5">
    <source>
        <dbReference type="SAM" id="Phobius"/>
    </source>
</evidence>
<dbReference type="Gene3D" id="1.20.1740.10">
    <property type="entry name" value="Amino acid/polyamine transporter I"/>
    <property type="match status" value="1"/>
</dbReference>
<feature type="transmembrane region" description="Helical" evidence="5">
    <location>
        <begin position="46"/>
        <end position="65"/>
    </location>
</feature>
<keyword evidence="4 5" id="KW-0472">Membrane</keyword>
<evidence type="ECO:0000256" key="4">
    <source>
        <dbReference type="ARBA" id="ARBA00023136"/>
    </source>
</evidence>